<dbReference type="OrthoDB" id="3039255at2759"/>
<reference evidence="1 2" key="1">
    <citation type="journal article" date="2020" name="ISME J.">
        <title>Uncovering the hidden diversity of litter-decomposition mechanisms in mushroom-forming fungi.</title>
        <authorList>
            <person name="Floudas D."/>
            <person name="Bentzer J."/>
            <person name="Ahren D."/>
            <person name="Johansson T."/>
            <person name="Persson P."/>
            <person name="Tunlid A."/>
        </authorList>
    </citation>
    <scope>NUCLEOTIDE SEQUENCE [LARGE SCALE GENOMIC DNA]</scope>
    <source>
        <strain evidence="1 2">CBS 146.42</strain>
    </source>
</reference>
<name>A0A8H5LJX2_9AGAR</name>
<dbReference type="Proteomes" id="UP000559027">
    <property type="component" value="Unassembled WGS sequence"/>
</dbReference>
<gene>
    <name evidence="1" type="ORF">D9756_003349</name>
</gene>
<accession>A0A8H5LJX2</accession>
<dbReference type="AlphaFoldDB" id="A0A8H5LJX2"/>
<evidence type="ECO:0008006" key="3">
    <source>
        <dbReference type="Google" id="ProtNLM"/>
    </source>
</evidence>
<dbReference type="EMBL" id="JAACJO010000004">
    <property type="protein sequence ID" value="KAF5359798.1"/>
    <property type="molecule type" value="Genomic_DNA"/>
</dbReference>
<comment type="caution">
    <text evidence="1">The sequence shown here is derived from an EMBL/GenBank/DDBJ whole genome shotgun (WGS) entry which is preliminary data.</text>
</comment>
<organism evidence="1 2">
    <name type="scientific">Leucocoprinus leucothites</name>
    <dbReference type="NCBI Taxonomy" id="201217"/>
    <lineage>
        <taxon>Eukaryota</taxon>
        <taxon>Fungi</taxon>
        <taxon>Dikarya</taxon>
        <taxon>Basidiomycota</taxon>
        <taxon>Agaricomycotina</taxon>
        <taxon>Agaricomycetes</taxon>
        <taxon>Agaricomycetidae</taxon>
        <taxon>Agaricales</taxon>
        <taxon>Agaricineae</taxon>
        <taxon>Agaricaceae</taxon>
        <taxon>Leucocoprinus</taxon>
    </lineage>
</organism>
<keyword evidence="2" id="KW-1185">Reference proteome</keyword>
<protein>
    <recommendedName>
        <fullName evidence="3">F-box domain-containing protein</fullName>
    </recommendedName>
</protein>
<evidence type="ECO:0000313" key="1">
    <source>
        <dbReference type="EMBL" id="KAF5359798.1"/>
    </source>
</evidence>
<proteinExistence type="predicted"/>
<sequence length="562" mass="63569">MTLTSIPETDTHQGESSSSGQILPCEIWQTIIRDLPESTLWQLRELNRMLYDVVLDEMLRCTSILLFGDLQTEQTIRLLEAPGFAKRVRYLTIHNQALIAFQNRKLRLPMRFSKAHASWIKPGRHRSGRWGSDESIHREIYAPQNLLQSLGKMDGLCSVELVGPCAWWDNHHKQWMAYCAGLDCIRDALRLSSNTLTRLSLAIPLSLLDGFLGRSGPELSSPSESSKPMFLPHLEEFALELRRTLESTSLQDDAIQRLLGVTIPTFISRHLSLRALSFNVPPSLMPCLLLSPLFHALSSENTTVLPYLRSFSITSPIVSVGMDDYENTVIGELDALAHFLQRYARQLTAIQLDLQVHRNTVPTINSSSLYYNFALPSAEKWFSHTLYNISFSCLRSLDLSLMFYSTYPSYPRGATISTISDYLRPIVERGMKTLKLRDYVFESQDEIGILLNAFSFQERDGGLVELDLSVRYLSPPTLHLLAERFPRLEVLALTFEAWMPNELYFTKESATVALASQPFVLVNTRDLIFPGRLVLMIPSSAGRNYNCCASIAMANAMLSLCT</sequence>
<evidence type="ECO:0000313" key="2">
    <source>
        <dbReference type="Proteomes" id="UP000559027"/>
    </source>
</evidence>